<name>A0ABU0C5Q0_9BRAD</name>
<protein>
    <submittedName>
        <fullName evidence="1">Uncharacterized protein</fullName>
    </submittedName>
</protein>
<dbReference type="RefSeq" id="WP_307153999.1">
    <property type="nucleotide sequence ID" value="NZ_JAUSUK010000001.1"/>
</dbReference>
<sequence length="130" mass="14343">MVDSGLARDDFDLLVSHFNLIDRGPDVGLSEQSARSTPALTMLPARARSPSPAISMAICSQLVPSARSPVKNSRFSPITRCSGWYLDADKPSLRKESAEQRWQRIIAMKRLGLSLKRIVELFNGQTAQST</sequence>
<proteinExistence type="predicted"/>
<dbReference type="EMBL" id="JAUSUK010000001">
    <property type="protein sequence ID" value="MDQ0325843.1"/>
    <property type="molecule type" value="Genomic_DNA"/>
</dbReference>
<evidence type="ECO:0000313" key="1">
    <source>
        <dbReference type="EMBL" id="MDQ0325843.1"/>
    </source>
</evidence>
<reference evidence="1 2" key="1">
    <citation type="submission" date="2023-07" db="EMBL/GenBank/DDBJ databases">
        <title>Genomic Encyclopedia of Type Strains, Phase IV (KMG-IV): sequencing the most valuable type-strain genomes for metagenomic binning, comparative biology and taxonomic classification.</title>
        <authorList>
            <person name="Goeker M."/>
        </authorList>
    </citation>
    <scope>NUCLEOTIDE SEQUENCE [LARGE SCALE GENOMIC DNA]</scope>
    <source>
        <strain evidence="1 2">DSM 11549</strain>
    </source>
</reference>
<organism evidence="1 2">
    <name type="scientific">Rhodopseudomonas julia</name>
    <dbReference type="NCBI Taxonomy" id="200617"/>
    <lineage>
        <taxon>Bacteria</taxon>
        <taxon>Pseudomonadati</taxon>
        <taxon>Pseudomonadota</taxon>
        <taxon>Alphaproteobacteria</taxon>
        <taxon>Hyphomicrobiales</taxon>
        <taxon>Nitrobacteraceae</taxon>
        <taxon>Rhodopseudomonas</taxon>
    </lineage>
</organism>
<gene>
    <name evidence="1" type="ORF">J2R99_001692</name>
</gene>
<accession>A0ABU0C5Q0</accession>
<evidence type="ECO:0000313" key="2">
    <source>
        <dbReference type="Proteomes" id="UP001230253"/>
    </source>
</evidence>
<keyword evidence="2" id="KW-1185">Reference proteome</keyword>
<dbReference type="Proteomes" id="UP001230253">
    <property type="component" value="Unassembled WGS sequence"/>
</dbReference>
<comment type="caution">
    <text evidence="1">The sequence shown here is derived from an EMBL/GenBank/DDBJ whole genome shotgun (WGS) entry which is preliminary data.</text>
</comment>